<keyword evidence="1" id="KW-0472">Membrane</keyword>
<dbReference type="InterPro" id="IPR036915">
    <property type="entry name" value="Cyclin-like_sf"/>
</dbReference>
<organism evidence="3 4">
    <name type="scientific">Taxus chinensis</name>
    <name type="common">Chinese yew</name>
    <name type="synonym">Taxus wallichiana var. chinensis</name>
    <dbReference type="NCBI Taxonomy" id="29808"/>
    <lineage>
        <taxon>Eukaryota</taxon>
        <taxon>Viridiplantae</taxon>
        <taxon>Streptophyta</taxon>
        <taxon>Embryophyta</taxon>
        <taxon>Tracheophyta</taxon>
        <taxon>Spermatophyta</taxon>
        <taxon>Pinopsida</taxon>
        <taxon>Pinidae</taxon>
        <taxon>Conifers II</taxon>
        <taxon>Cupressales</taxon>
        <taxon>Taxaceae</taxon>
        <taxon>Taxus</taxon>
    </lineage>
</organism>
<dbReference type="SUPFAM" id="SSF47954">
    <property type="entry name" value="Cyclin-like"/>
    <property type="match status" value="1"/>
</dbReference>
<evidence type="ECO:0000259" key="2">
    <source>
        <dbReference type="Pfam" id="PF02984"/>
    </source>
</evidence>
<comment type="caution">
    <text evidence="3">The sequence shown here is derived from an EMBL/GenBank/DDBJ whole genome shotgun (WGS) entry which is preliminary data.</text>
</comment>
<accession>A0AA38C4H4</accession>
<keyword evidence="1" id="KW-1133">Transmembrane helix</keyword>
<proteinExistence type="predicted"/>
<feature type="non-terminal residue" evidence="3">
    <location>
        <position position="60"/>
    </location>
</feature>
<sequence>YYLKAARGDVEVEKTAKYLACLSLVDRQLLRFWPSTIAVSLVILACQVLNQNDSYKLVME</sequence>
<gene>
    <name evidence="3" type="ORF">KI387_041353</name>
</gene>
<dbReference type="AlphaFoldDB" id="A0AA38C4H4"/>
<evidence type="ECO:0000313" key="3">
    <source>
        <dbReference type="EMBL" id="KAH9293447.1"/>
    </source>
</evidence>
<dbReference type="InterPro" id="IPR004367">
    <property type="entry name" value="Cyclin_C-dom"/>
</dbReference>
<feature type="non-terminal residue" evidence="3">
    <location>
        <position position="1"/>
    </location>
</feature>
<evidence type="ECO:0000256" key="1">
    <source>
        <dbReference type="SAM" id="Phobius"/>
    </source>
</evidence>
<feature type="domain" description="Cyclin C-terminal" evidence="2">
    <location>
        <begin position="2"/>
        <end position="53"/>
    </location>
</feature>
<dbReference type="Gene3D" id="1.10.472.10">
    <property type="entry name" value="Cyclin-like"/>
    <property type="match status" value="1"/>
</dbReference>
<feature type="transmembrane region" description="Helical" evidence="1">
    <location>
        <begin position="32"/>
        <end position="50"/>
    </location>
</feature>
<keyword evidence="1" id="KW-0812">Transmembrane</keyword>
<name>A0AA38C4H4_TAXCH</name>
<dbReference type="EMBL" id="JAHRHJ020001122">
    <property type="protein sequence ID" value="KAH9293447.1"/>
    <property type="molecule type" value="Genomic_DNA"/>
</dbReference>
<dbReference type="Proteomes" id="UP000824469">
    <property type="component" value="Unassembled WGS sequence"/>
</dbReference>
<reference evidence="3 4" key="1">
    <citation type="journal article" date="2021" name="Nat. Plants">
        <title>The Taxus genome provides insights into paclitaxel biosynthesis.</title>
        <authorList>
            <person name="Xiong X."/>
            <person name="Gou J."/>
            <person name="Liao Q."/>
            <person name="Li Y."/>
            <person name="Zhou Q."/>
            <person name="Bi G."/>
            <person name="Li C."/>
            <person name="Du R."/>
            <person name="Wang X."/>
            <person name="Sun T."/>
            <person name="Guo L."/>
            <person name="Liang H."/>
            <person name="Lu P."/>
            <person name="Wu Y."/>
            <person name="Zhang Z."/>
            <person name="Ro D.K."/>
            <person name="Shang Y."/>
            <person name="Huang S."/>
            <person name="Yan J."/>
        </authorList>
    </citation>
    <scope>NUCLEOTIDE SEQUENCE [LARGE SCALE GENOMIC DNA]</scope>
    <source>
        <strain evidence="3">Ta-2019</strain>
    </source>
</reference>
<keyword evidence="4" id="KW-1185">Reference proteome</keyword>
<evidence type="ECO:0000313" key="4">
    <source>
        <dbReference type="Proteomes" id="UP000824469"/>
    </source>
</evidence>
<protein>
    <recommendedName>
        <fullName evidence="2">Cyclin C-terminal domain-containing protein</fullName>
    </recommendedName>
</protein>
<dbReference type="Pfam" id="PF02984">
    <property type="entry name" value="Cyclin_C"/>
    <property type="match status" value="1"/>
</dbReference>